<keyword evidence="2" id="KW-0813">Transport</keyword>
<dbReference type="Pfam" id="PF17655">
    <property type="entry name" value="IRK_C"/>
    <property type="match status" value="1"/>
</dbReference>
<dbReference type="RefSeq" id="WP_012226405.1">
    <property type="nucleotide sequence ID" value="NC_010125.1"/>
</dbReference>
<dbReference type="GO" id="GO:1990573">
    <property type="term" value="P:potassium ion import across plasma membrane"/>
    <property type="evidence" value="ECO:0007669"/>
    <property type="project" value="TreeGrafter"/>
</dbReference>
<evidence type="ECO:0000313" key="15">
    <source>
        <dbReference type="Proteomes" id="UP000001176"/>
    </source>
</evidence>
<dbReference type="GO" id="GO:0005242">
    <property type="term" value="F:inward rectifier potassium channel activity"/>
    <property type="evidence" value="ECO:0007669"/>
    <property type="project" value="InterPro"/>
</dbReference>
<feature type="transmembrane region" description="Helical" evidence="11">
    <location>
        <begin position="99"/>
        <end position="121"/>
    </location>
</feature>
<comment type="subcellular location">
    <subcellularLocation>
        <location evidence="1">Membrane</location>
        <topology evidence="1">Multi-pass membrane protein</topology>
    </subcellularLocation>
</comment>
<dbReference type="GO" id="GO:0034765">
    <property type="term" value="P:regulation of monoatomic ion transmembrane transport"/>
    <property type="evidence" value="ECO:0007669"/>
    <property type="project" value="TreeGrafter"/>
</dbReference>
<dbReference type="Proteomes" id="UP000001176">
    <property type="component" value="Chromosome"/>
</dbReference>
<evidence type="ECO:0000256" key="6">
    <source>
        <dbReference type="ARBA" id="ARBA00022958"/>
    </source>
</evidence>
<organism evidence="14 15">
    <name type="scientific">Gluconacetobacter diazotrophicus (strain ATCC 49037 / DSM 5601 / CCUG 37298 / CIP 103539 / LMG 7603 / PAl5)</name>
    <dbReference type="NCBI Taxonomy" id="272568"/>
    <lineage>
        <taxon>Bacteria</taxon>
        <taxon>Pseudomonadati</taxon>
        <taxon>Pseudomonadota</taxon>
        <taxon>Alphaproteobacteria</taxon>
        <taxon>Acetobacterales</taxon>
        <taxon>Acetobacteraceae</taxon>
        <taxon>Gluconacetobacter</taxon>
    </lineage>
</organism>
<keyword evidence="3" id="KW-0633">Potassium transport</keyword>
<keyword evidence="9 11" id="KW-0472">Membrane</keyword>
<dbReference type="Gene3D" id="1.10.287.70">
    <property type="match status" value="1"/>
</dbReference>
<feature type="domain" description="Potassium channel" evidence="12">
    <location>
        <begin position="108"/>
        <end position="184"/>
    </location>
</feature>
<dbReference type="PRINTS" id="PR01320">
    <property type="entry name" value="KIRCHANNEL"/>
</dbReference>
<feature type="domain" description="Inward rectifier potassium channel C-terminal" evidence="13">
    <location>
        <begin position="192"/>
        <end position="344"/>
    </location>
</feature>
<evidence type="ECO:0000256" key="10">
    <source>
        <dbReference type="ARBA" id="ARBA00023303"/>
    </source>
</evidence>
<proteinExistence type="predicted"/>
<dbReference type="Gene3D" id="2.60.40.1400">
    <property type="entry name" value="G protein-activated inward rectifier potassium channel 1"/>
    <property type="match status" value="1"/>
</dbReference>
<dbReference type="InterPro" id="IPR013099">
    <property type="entry name" value="K_chnl_dom"/>
</dbReference>
<evidence type="ECO:0000256" key="2">
    <source>
        <dbReference type="ARBA" id="ARBA00022448"/>
    </source>
</evidence>
<dbReference type="InterPro" id="IPR016449">
    <property type="entry name" value="K_chnl_inward-rec_Kir"/>
</dbReference>
<dbReference type="PANTHER" id="PTHR11767:SF102">
    <property type="entry name" value="INWARDLY RECTIFYING POTASSIUM CHANNEL 1, ISOFORM F"/>
    <property type="match status" value="1"/>
</dbReference>
<dbReference type="GO" id="GO:0034702">
    <property type="term" value="C:monoatomic ion channel complex"/>
    <property type="evidence" value="ECO:0007669"/>
    <property type="project" value="UniProtKB-KW"/>
</dbReference>
<evidence type="ECO:0000256" key="4">
    <source>
        <dbReference type="ARBA" id="ARBA00022692"/>
    </source>
</evidence>
<feature type="transmembrane region" description="Helical" evidence="11">
    <location>
        <begin position="133"/>
        <end position="152"/>
    </location>
</feature>
<keyword evidence="10 14" id="KW-0407">Ion channel</keyword>
<evidence type="ECO:0000256" key="8">
    <source>
        <dbReference type="ARBA" id="ARBA00023065"/>
    </source>
</evidence>
<evidence type="ECO:0000256" key="11">
    <source>
        <dbReference type="SAM" id="Phobius"/>
    </source>
</evidence>
<dbReference type="SUPFAM" id="SSF81296">
    <property type="entry name" value="E set domains"/>
    <property type="match status" value="1"/>
</dbReference>
<evidence type="ECO:0000256" key="7">
    <source>
        <dbReference type="ARBA" id="ARBA00022989"/>
    </source>
</evidence>
<keyword evidence="15" id="KW-1185">Reference proteome</keyword>
<keyword evidence="4 11" id="KW-0812">Transmembrane</keyword>
<dbReference type="PANTHER" id="PTHR11767">
    <property type="entry name" value="INWARD RECTIFIER POTASSIUM CHANNEL"/>
    <property type="match status" value="1"/>
</dbReference>
<accession>A9HMV8</accession>
<reference evidence="14 15" key="1">
    <citation type="journal article" date="2009" name="BMC Genomics">
        <title>Complete genome sequence of the sugarcane nitrogen-fixing endophyte Gluconacetobacter diazotrophicus Pal5.</title>
        <authorList>
            <person name="Bertalan M."/>
            <person name="Albano R."/>
            <person name="Padua V."/>
            <person name="Rouws L."/>
            <person name="Rojas C."/>
            <person name="Hemerly A."/>
            <person name="Teixeira K."/>
            <person name="Schwab S."/>
            <person name="Araujo J."/>
            <person name="Oliveira A."/>
            <person name="Franca L."/>
            <person name="Magalhaes V."/>
            <person name="Alqueres S."/>
            <person name="Cardoso A."/>
            <person name="Almeida W."/>
            <person name="Loureiro M.M."/>
            <person name="Nogueira E."/>
            <person name="Cidade D."/>
            <person name="Oliveira D."/>
            <person name="Simao T."/>
            <person name="Macedo J."/>
            <person name="Valadao A."/>
            <person name="Dreschsel M."/>
            <person name="Freitas F."/>
            <person name="Vidal M."/>
            <person name="Guedes H."/>
            <person name="Rodrigues E."/>
            <person name="Meneses C."/>
            <person name="Brioso P."/>
            <person name="Pozzer L."/>
            <person name="Figueiredo D."/>
            <person name="Montano H."/>
            <person name="Junior J."/>
            <person name="Filho G."/>
            <person name="Flores V."/>
            <person name="Ferreira B."/>
            <person name="Branco A."/>
            <person name="Gonzalez P."/>
            <person name="Guillobel H."/>
            <person name="Lemos M."/>
            <person name="Seibel L."/>
            <person name="Macedo J."/>
            <person name="Alves-Ferreira M."/>
            <person name="Sachetto-Martins G."/>
            <person name="Coelho A."/>
            <person name="Santos E."/>
            <person name="Amaral G."/>
            <person name="Neves A."/>
            <person name="Pacheco A.B."/>
            <person name="Carvalho D."/>
            <person name="Lery L."/>
            <person name="Bisch P."/>
            <person name="Rossle S.C."/>
            <person name="Urmenyi T."/>
            <person name="Kruger W.V."/>
            <person name="Martins O."/>
            <person name="Baldani J.I."/>
            <person name="Ferreira P.C."/>
        </authorList>
    </citation>
    <scope>NUCLEOTIDE SEQUENCE [LARGE SCALE GENOMIC DNA]</scope>
    <source>
        <strain evidence="15">ATCC 49037 / DSM 5601 / CCUG 37298 / CIP 103539 / LMG 7603 / PAl5</strain>
    </source>
</reference>
<dbReference type="Pfam" id="PF07885">
    <property type="entry name" value="Ion_trans_2"/>
    <property type="match status" value="1"/>
</dbReference>
<evidence type="ECO:0000259" key="13">
    <source>
        <dbReference type="Pfam" id="PF17655"/>
    </source>
</evidence>
<evidence type="ECO:0000259" key="12">
    <source>
        <dbReference type="Pfam" id="PF07885"/>
    </source>
</evidence>
<dbReference type="EMBL" id="AM889285">
    <property type="protein sequence ID" value="CAP56357.1"/>
    <property type="molecule type" value="Genomic_DNA"/>
</dbReference>
<gene>
    <name evidence="14" type="ordered locus">GDI2414</name>
</gene>
<keyword evidence="5" id="KW-0851">Voltage-gated channel</keyword>
<dbReference type="AlphaFoldDB" id="A9HMV8"/>
<protein>
    <submittedName>
        <fullName evidence="14">Putative inward rectifier potassium channel</fullName>
    </submittedName>
</protein>
<feature type="transmembrane region" description="Helical" evidence="11">
    <location>
        <begin position="158"/>
        <end position="183"/>
    </location>
</feature>
<dbReference type="InterPro" id="IPR014756">
    <property type="entry name" value="Ig_E-set"/>
</dbReference>
<dbReference type="GO" id="GO:0005886">
    <property type="term" value="C:plasma membrane"/>
    <property type="evidence" value="ECO:0007669"/>
    <property type="project" value="TreeGrafter"/>
</dbReference>
<evidence type="ECO:0000313" key="14">
    <source>
        <dbReference type="EMBL" id="CAP56357.1"/>
    </source>
</evidence>
<keyword evidence="8" id="KW-0406">Ion transport</keyword>
<dbReference type="InterPro" id="IPR041647">
    <property type="entry name" value="IRK_C"/>
</dbReference>
<evidence type="ECO:0000256" key="9">
    <source>
        <dbReference type="ARBA" id="ARBA00023136"/>
    </source>
</evidence>
<dbReference type="KEGG" id="gdi:GDI2414"/>
<evidence type="ECO:0000256" key="3">
    <source>
        <dbReference type="ARBA" id="ARBA00022538"/>
    </source>
</evidence>
<keyword evidence="6" id="KW-0630">Potassium</keyword>
<dbReference type="SUPFAM" id="SSF81324">
    <property type="entry name" value="Voltage-gated potassium channels"/>
    <property type="match status" value="1"/>
</dbReference>
<name>A9HMV8_GLUDA</name>
<dbReference type="InterPro" id="IPR013518">
    <property type="entry name" value="K_chnl_inward-rec_Kir_cyto"/>
</dbReference>
<keyword evidence="7 11" id="KW-1133">Transmembrane helix</keyword>
<sequence length="346" mass="38585">MRPARLPPYANVPFRAILRRIGVAKRCGGMKRESGSSKSAGGHARRTPFAAQVPQALSRLLNHHALEDRGHDNIVRIGDADRAWSDLYHHALTVRWRTFFWSSLAFYVLINVGFALLYMMAPGQVTGTHPGAFWDYFFFSIQTLSTVGYGVMAPVGPVAHVISSFELLAGMILNAVATGLVFARFARPKARIMFSDRALIRVENGISHLSVRIANRRLSPILSVGVEMFLARLIVQPNGRLARQFDPLPLVQSHIPVLRFAFPLMHVIDEHSPLNGLTVDELRLEEAEIVVTMTGTDEVSGQSVFARNAYGFDRVLYNHRFVDIIDSGPDGRITVDYTRFHATEGH</sequence>
<evidence type="ECO:0000256" key="1">
    <source>
        <dbReference type="ARBA" id="ARBA00004141"/>
    </source>
</evidence>
<evidence type="ECO:0000256" key="5">
    <source>
        <dbReference type="ARBA" id="ARBA00022882"/>
    </source>
</evidence>